<feature type="transmembrane region" description="Helical" evidence="8">
    <location>
        <begin position="453"/>
        <end position="481"/>
    </location>
</feature>
<keyword evidence="11" id="KW-1185">Reference proteome</keyword>
<evidence type="ECO:0000256" key="7">
    <source>
        <dbReference type="ARBA" id="ARBA00023136"/>
    </source>
</evidence>
<dbReference type="CDD" id="cd06261">
    <property type="entry name" value="TM_PBP2"/>
    <property type="match status" value="2"/>
</dbReference>
<feature type="transmembrane region" description="Helical" evidence="8">
    <location>
        <begin position="632"/>
        <end position="651"/>
    </location>
</feature>
<dbReference type="InterPro" id="IPR035906">
    <property type="entry name" value="MetI-like_sf"/>
</dbReference>
<organism evidence="10 11">
    <name type="scientific">Enterovirga rhinocerotis</name>
    <dbReference type="NCBI Taxonomy" id="1339210"/>
    <lineage>
        <taxon>Bacteria</taxon>
        <taxon>Pseudomonadati</taxon>
        <taxon>Pseudomonadota</taxon>
        <taxon>Alphaproteobacteria</taxon>
        <taxon>Hyphomicrobiales</taxon>
        <taxon>Methylobacteriaceae</taxon>
        <taxon>Enterovirga</taxon>
    </lineage>
</organism>
<evidence type="ECO:0000256" key="2">
    <source>
        <dbReference type="ARBA" id="ARBA00010072"/>
    </source>
</evidence>
<evidence type="ECO:0000313" key="11">
    <source>
        <dbReference type="Proteomes" id="UP000295122"/>
    </source>
</evidence>
<evidence type="ECO:0000256" key="4">
    <source>
        <dbReference type="ARBA" id="ARBA00022475"/>
    </source>
</evidence>
<feature type="transmembrane region" description="Helical" evidence="8">
    <location>
        <begin position="332"/>
        <end position="354"/>
    </location>
</feature>
<comment type="caution">
    <text evidence="10">The sequence shown here is derived from an EMBL/GenBank/DDBJ whole genome shotgun (WGS) entry which is preliminary data.</text>
</comment>
<feature type="transmembrane region" description="Helical" evidence="8">
    <location>
        <begin position="75"/>
        <end position="99"/>
    </location>
</feature>
<name>A0A4V3DYK0_9HYPH</name>
<keyword evidence="6 8" id="KW-1133">Transmembrane helix</keyword>
<evidence type="ECO:0000259" key="9">
    <source>
        <dbReference type="PROSITE" id="PS50928"/>
    </source>
</evidence>
<evidence type="ECO:0000313" key="10">
    <source>
        <dbReference type="EMBL" id="TDR92969.1"/>
    </source>
</evidence>
<dbReference type="PANTHER" id="PTHR30614:SF41">
    <property type="entry name" value="INNER MEMBRANE AMINO-ACID ABC TRANSPORTER PERMEASE PROTEIN YHDY"/>
    <property type="match status" value="1"/>
</dbReference>
<dbReference type="InterPro" id="IPR000515">
    <property type="entry name" value="MetI-like"/>
</dbReference>
<evidence type="ECO:0000256" key="8">
    <source>
        <dbReference type="RuleBase" id="RU363032"/>
    </source>
</evidence>
<dbReference type="GO" id="GO:0043190">
    <property type="term" value="C:ATP-binding cassette (ABC) transporter complex"/>
    <property type="evidence" value="ECO:0007669"/>
    <property type="project" value="InterPro"/>
</dbReference>
<dbReference type="EMBL" id="SNZR01000011">
    <property type="protein sequence ID" value="TDR92969.1"/>
    <property type="molecule type" value="Genomic_DNA"/>
</dbReference>
<feature type="transmembrane region" description="Helical" evidence="8">
    <location>
        <begin position="502"/>
        <end position="520"/>
    </location>
</feature>
<dbReference type="Gene3D" id="1.10.3720.10">
    <property type="entry name" value="MetI-like"/>
    <property type="match status" value="2"/>
</dbReference>
<dbReference type="PANTHER" id="PTHR30614">
    <property type="entry name" value="MEMBRANE COMPONENT OF AMINO ACID ABC TRANSPORTER"/>
    <property type="match status" value="1"/>
</dbReference>
<comment type="subcellular location">
    <subcellularLocation>
        <location evidence="1">Cell inner membrane</location>
        <topology evidence="1">Multi-pass membrane protein</topology>
    </subcellularLocation>
    <subcellularLocation>
        <location evidence="8">Cell membrane</location>
        <topology evidence="8">Multi-pass membrane protein</topology>
    </subcellularLocation>
</comment>
<reference evidence="10 11" key="1">
    <citation type="submission" date="2019-03" db="EMBL/GenBank/DDBJ databases">
        <title>Genomic Encyclopedia of Type Strains, Phase IV (KMG-IV): sequencing the most valuable type-strain genomes for metagenomic binning, comparative biology and taxonomic classification.</title>
        <authorList>
            <person name="Goeker M."/>
        </authorList>
    </citation>
    <scope>NUCLEOTIDE SEQUENCE [LARGE SCALE GENOMIC DNA]</scope>
    <source>
        <strain evidence="10 11">DSM 25903</strain>
    </source>
</reference>
<keyword evidence="4" id="KW-1003">Cell membrane</keyword>
<evidence type="ECO:0000256" key="5">
    <source>
        <dbReference type="ARBA" id="ARBA00022692"/>
    </source>
</evidence>
<dbReference type="GO" id="GO:0022857">
    <property type="term" value="F:transmembrane transporter activity"/>
    <property type="evidence" value="ECO:0007669"/>
    <property type="project" value="InterPro"/>
</dbReference>
<dbReference type="OrthoDB" id="9808531at2"/>
<dbReference type="GO" id="GO:0006865">
    <property type="term" value="P:amino acid transport"/>
    <property type="evidence" value="ECO:0007669"/>
    <property type="project" value="TreeGrafter"/>
</dbReference>
<proteinExistence type="inferred from homology"/>
<feature type="transmembrane region" description="Helical" evidence="8">
    <location>
        <begin position="288"/>
        <end position="311"/>
    </location>
</feature>
<feature type="domain" description="ABC transmembrane type-1" evidence="9">
    <location>
        <begin position="75"/>
        <end position="307"/>
    </location>
</feature>
<dbReference type="InterPro" id="IPR043429">
    <property type="entry name" value="ArtM/GltK/GlnP/TcyL/YhdX-like"/>
</dbReference>
<feature type="transmembrane region" description="Helical" evidence="8">
    <location>
        <begin position="398"/>
        <end position="416"/>
    </location>
</feature>
<evidence type="ECO:0000256" key="1">
    <source>
        <dbReference type="ARBA" id="ARBA00004429"/>
    </source>
</evidence>
<feature type="domain" description="ABC transmembrane type-1" evidence="9">
    <location>
        <begin position="455"/>
        <end position="645"/>
    </location>
</feature>
<keyword evidence="7 8" id="KW-0472">Membrane</keyword>
<dbReference type="Pfam" id="PF00528">
    <property type="entry name" value="BPD_transp_1"/>
    <property type="match status" value="2"/>
</dbReference>
<dbReference type="SUPFAM" id="SSF161098">
    <property type="entry name" value="MetI-like"/>
    <property type="match status" value="2"/>
</dbReference>
<keyword evidence="5 8" id="KW-0812">Transmembrane</keyword>
<evidence type="ECO:0000256" key="3">
    <source>
        <dbReference type="ARBA" id="ARBA00022448"/>
    </source>
</evidence>
<dbReference type="NCBIfam" id="TIGR01726">
    <property type="entry name" value="HEQRo_perm_3TM"/>
    <property type="match status" value="2"/>
</dbReference>
<dbReference type="Proteomes" id="UP000295122">
    <property type="component" value="Unassembled WGS sequence"/>
</dbReference>
<protein>
    <submittedName>
        <fullName evidence="10">General L-amino acid transport system permease protein</fullName>
    </submittedName>
</protein>
<dbReference type="InterPro" id="IPR010065">
    <property type="entry name" value="AA_ABC_transptr_permease_3TM"/>
</dbReference>
<evidence type="ECO:0000256" key="6">
    <source>
        <dbReference type="ARBA" id="ARBA00022989"/>
    </source>
</evidence>
<dbReference type="PROSITE" id="PS50928">
    <property type="entry name" value="ABC_TM1"/>
    <property type="match status" value="2"/>
</dbReference>
<feature type="transmembrane region" description="Helical" evidence="8">
    <location>
        <begin position="423"/>
        <end position="441"/>
    </location>
</feature>
<dbReference type="RefSeq" id="WP_133768009.1">
    <property type="nucleotide sequence ID" value="NZ_SNZR01000011.1"/>
</dbReference>
<dbReference type="AlphaFoldDB" id="A0A4V3DYK0"/>
<feature type="transmembrane region" description="Helical" evidence="8">
    <location>
        <begin position="532"/>
        <end position="552"/>
    </location>
</feature>
<gene>
    <name evidence="10" type="ORF">EV668_0213</name>
</gene>
<keyword evidence="3 8" id="KW-0813">Transport</keyword>
<sequence>MIGRAALAGRRRTALAILALAAALVAAATLGPGLSSSWSLLRLDFLWERAGFQIAESPLHVEASDPVWRVLLAGLANTLVAALSAAALALPIGIVLALARSASVRPIAWPATVLVEAIRNTPVLLQLFLWYAIVTQTLPGPRQAIEILPGILVCNRGLFLPWPTAQGIEWPHLSGFNITGGLSLSPELTVLVGGLALFHGCYLAEIFRAGIRAVPLGQWNAARALSFGPWLTFRRIVLPQALGFATPSVAVQVLGLLKNTSLAVAIGFPDFVGTLATVVNRNGRALEGLLITAIVFLAVNVLLGLVVERIAPKAAGRLSVEPRIAAEPRRWTLVEVAIALLVAALLASWVWAALRWALVDAVWSGPPGACADAAGACWAVVAEKARLLLVGLYPAGETWRPALAALLVPAMLPVLWIGRGRPAIVFGGAAFGLLAPLWLLGGGLGLPVVRSDLWGGLSLTVFLSAVVAGTASAAALALAVARMSPSPGLAWPARIVIEVFRAVPLVTILLAADLLLPQLAPAAADVPKLFRAFVAVAILATVNLAEVLRGALRSVPEGQWAAARALGLSERAAFVSVILPQAIRIATPAAVNVYVAAIKDTSLVVIVGIFDLTGAAKAAVADPAWMRYATEVYLVLAATYFSLCFPIARFARRLERQADSASPSRKRSISASSL</sequence>
<accession>A0A4V3DYK0</accession>
<comment type="similarity">
    <text evidence="2">Belongs to the binding-protein-dependent transport system permease family. HisMQ subfamily.</text>
</comment>